<name>A0A1V4AXH1_9BACT</name>
<sequence>MKRHVTWCCVIACCIGCVQFIGCGGGGAEIKQTTTHASLGQELQDLDAAYQKKIITEKEYKNAKEKLLKKYAK</sequence>
<comment type="caution">
    <text evidence="1">The sequence shown here is derived from an EMBL/GenBank/DDBJ whole genome shotgun (WGS) entry which is preliminary data.</text>
</comment>
<dbReference type="Proteomes" id="UP000189681">
    <property type="component" value="Unassembled WGS sequence"/>
</dbReference>
<dbReference type="STRING" id="1004156.AYP45_01185"/>
<dbReference type="EMBL" id="AYTS01000012">
    <property type="protein sequence ID" value="OOP57835.1"/>
    <property type="molecule type" value="Genomic_DNA"/>
</dbReference>
<accession>A0A1V4AXH1</accession>
<proteinExistence type="predicted"/>
<evidence type="ECO:0000313" key="2">
    <source>
        <dbReference type="Proteomes" id="UP000189681"/>
    </source>
</evidence>
<dbReference type="AlphaFoldDB" id="A0A1V4AXH1"/>
<evidence type="ECO:0008006" key="3">
    <source>
        <dbReference type="Google" id="ProtNLM"/>
    </source>
</evidence>
<evidence type="ECO:0000313" key="1">
    <source>
        <dbReference type="EMBL" id="OOP57835.1"/>
    </source>
</evidence>
<gene>
    <name evidence="1" type="ORF">AYP45_01185</name>
</gene>
<organism evidence="1 2">
    <name type="scientific">Candidatus Brocadia carolinensis</name>
    <dbReference type="NCBI Taxonomy" id="1004156"/>
    <lineage>
        <taxon>Bacteria</taxon>
        <taxon>Pseudomonadati</taxon>
        <taxon>Planctomycetota</taxon>
        <taxon>Candidatus Brocadiia</taxon>
        <taxon>Candidatus Brocadiales</taxon>
        <taxon>Candidatus Brocadiaceae</taxon>
        <taxon>Candidatus Brocadia</taxon>
    </lineage>
</organism>
<protein>
    <recommendedName>
        <fullName evidence="3">SHOCT domain-containing protein</fullName>
    </recommendedName>
</protein>
<reference evidence="1 2" key="1">
    <citation type="journal article" date="2017" name="Water Res.">
        <title>Discovery and metagenomic analysis of an anammox bacterial enrichment related to Candidatus "Brocadia caroliniensis" in a full-scale glycerol-fed nitritation-denitritation separate centrate treatment process.</title>
        <authorList>
            <person name="Park H."/>
            <person name="Brotto A.C."/>
            <person name="van Loosdrecht M.C."/>
            <person name="Chandran K."/>
        </authorList>
    </citation>
    <scope>NUCLEOTIDE SEQUENCE [LARGE SCALE GENOMIC DNA]</scope>
    <source>
        <strain evidence="1">26THWARD</strain>
    </source>
</reference>